<dbReference type="Proteomes" id="UP001603857">
    <property type="component" value="Unassembled WGS sequence"/>
</dbReference>
<dbReference type="AlphaFoldDB" id="A0ABD1M030"/>
<comment type="caution">
    <text evidence="1">The sequence shown here is derived from an EMBL/GenBank/DDBJ whole genome shotgun (WGS) entry which is preliminary data.</text>
</comment>
<proteinExistence type="predicted"/>
<keyword evidence="2" id="KW-1185">Reference proteome</keyword>
<name>A0ABD1M030_9FABA</name>
<organism evidence="1 2">
    <name type="scientific">Flemingia macrophylla</name>
    <dbReference type="NCBI Taxonomy" id="520843"/>
    <lineage>
        <taxon>Eukaryota</taxon>
        <taxon>Viridiplantae</taxon>
        <taxon>Streptophyta</taxon>
        <taxon>Embryophyta</taxon>
        <taxon>Tracheophyta</taxon>
        <taxon>Spermatophyta</taxon>
        <taxon>Magnoliopsida</taxon>
        <taxon>eudicotyledons</taxon>
        <taxon>Gunneridae</taxon>
        <taxon>Pentapetalae</taxon>
        <taxon>rosids</taxon>
        <taxon>fabids</taxon>
        <taxon>Fabales</taxon>
        <taxon>Fabaceae</taxon>
        <taxon>Papilionoideae</taxon>
        <taxon>50 kb inversion clade</taxon>
        <taxon>NPAAA clade</taxon>
        <taxon>indigoferoid/millettioid clade</taxon>
        <taxon>Phaseoleae</taxon>
        <taxon>Flemingia</taxon>
    </lineage>
</organism>
<gene>
    <name evidence="1" type="ORF">Fmac_022568</name>
</gene>
<evidence type="ECO:0000313" key="2">
    <source>
        <dbReference type="Proteomes" id="UP001603857"/>
    </source>
</evidence>
<reference evidence="1 2" key="1">
    <citation type="submission" date="2024-08" db="EMBL/GenBank/DDBJ databases">
        <title>Insights into the chromosomal genome structure of Flemingia macrophylla.</title>
        <authorList>
            <person name="Ding Y."/>
            <person name="Zhao Y."/>
            <person name="Bi W."/>
            <person name="Wu M."/>
            <person name="Zhao G."/>
            <person name="Gong Y."/>
            <person name="Li W."/>
            <person name="Zhang P."/>
        </authorList>
    </citation>
    <scope>NUCLEOTIDE SEQUENCE [LARGE SCALE GENOMIC DNA]</scope>
    <source>
        <strain evidence="1">DYQJB</strain>
        <tissue evidence="1">Leaf</tissue>
    </source>
</reference>
<sequence length="73" mass="8531">MTEDFLGNRRFVWGHRGLLLRSRRAGGCETSFSFLHQAFLSFLSPLRMNSLVWLESHQRKIALGIPDSFFFKL</sequence>
<protein>
    <submittedName>
        <fullName evidence="1">Uncharacterized protein</fullName>
    </submittedName>
</protein>
<dbReference type="EMBL" id="JBGMDY010000007">
    <property type="protein sequence ID" value="KAL2329141.1"/>
    <property type="molecule type" value="Genomic_DNA"/>
</dbReference>
<evidence type="ECO:0000313" key="1">
    <source>
        <dbReference type="EMBL" id="KAL2329141.1"/>
    </source>
</evidence>
<accession>A0ABD1M030</accession>